<feature type="transmembrane region" description="Helical" evidence="1">
    <location>
        <begin position="165"/>
        <end position="184"/>
    </location>
</feature>
<name>A0AA41KBD3_9EURY</name>
<feature type="transmembrane region" description="Helical" evidence="1">
    <location>
        <begin position="83"/>
        <end position="101"/>
    </location>
</feature>
<keyword evidence="1" id="KW-0472">Membrane</keyword>
<dbReference type="Proteomes" id="UP001166304">
    <property type="component" value="Unassembled WGS sequence"/>
</dbReference>
<proteinExistence type="predicted"/>
<dbReference type="PANTHER" id="PTHR37692:SF1">
    <property type="entry name" value="DUF420 DOMAIN-CONTAINING PROTEIN"/>
    <property type="match status" value="1"/>
</dbReference>
<dbReference type="InterPro" id="IPR007352">
    <property type="entry name" value="DUF420"/>
</dbReference>
<evidence type="ECO:0000256" key="1">
    <source>
        <dbReference type="SAM" id="Phobius"/>
    </source>
</evidence>
<keyword evidence="1" id="KW-1133">Transmembrane helix</keyword>
<keyword evidence="1" id="KW-0812">Transmembrane</keyword>
<evidence type="ECO:0000313" key="3">
    <source>
        <dbReference type="Proteomes" id="UP001166304"/>
    </source>
</evidence>
<protein>
    <submittedName>
        <fullName evidence="2">DUF420 domain-containing protein</fullName>
    </submittedName>
</protein>
<evidence type="ECO:0000313" key="2">
    <source>
        <dbReference type="EMBL" id="MBV0900970.1"/>
    </source>
</evidence>
<feature type="transmembrane region" description="Helical" evidence="1">
    <location>
        <begin position="17"/>
        <end position="37"/>
    </location>
</feature>
<dbReference type="AlphaFoldDB" id="A0AA41KBD3"/>
<dbReference type="Pfam" id="PF04238">
    <property type="entry name" value="DUF420"/>
    <property type="match status" value="1"/>
</dbReference>
<dbReference type="PANTHER" id="PTHR37692">
    <property type="entry name" value="HYPOTHETICAL MEMBRANE SPANNING PROTEIN"/>
    <property type="match status" value="1"/>
</dbReference>
<accession>A0AA41KBD3</accession>
<comment type="caution">
    <text evidence="2">The sequence shown here is derived from an EMBL/GenBank/DDBJ whole genome shotgun (WGS) entry which is preliminary data.</text>
</comment>
<dbReference type="EMBL" id="JAHQXE010000001">
    <property type="protein sequence ID" value="MBV0900970.1"/>
    <property type="molecule type" value="Genomic_DNA"/>
</dbReference>
<reference evidence="2" key="1">
    <citation type="submission" date="2021-06" db="EMBL/GenBank/DDBJ databases">
        <title>New haloarchaea isolates fom saline soil.</title>
        <authorList>
            <person name="Duran-Viseras A."/>
            <person name="Sanchez-Porro C.S."/>
            <person name="Ventosa A."/>
        </authorList>
    </citation>
    <scope>NUCLEOTIDE SEQUENCE</scope>
    <source>
        <strain evidence="2">JCM 18369</strain>
    </source>
</reference>
<sequence length="193" mass="20568">MAVADSLQSRARARPRLVTAAVSVVGYALVFGAFGGVLPLPDLSRETVILLGDAIAAVNSVALVTILVGVYYIRNGEVQKHRAAMLTAFGLIMAFLALYILKVGGGFEKEIVAEGIVWGAYIIMLAVHILLSAVSVPVVVHAVVLGLTHSPAELRETIHARVGRIAVAAWSLSLFLGLVTYVMLNHVYGWVPR</sequence>
<gene>
    <name evidence="2" type="ORF">KTS37_04130</name>
</gene>
<organism evidence="2 3">
    <name type="scientific">Haloarcula salina</name>
    <dbReference type="NCBI Taxonomy" id="1429914"/>
    <lineage>
        <taxon>Archaea</taxon>
        <taxon>Methanobacteriati</taxon>
        <taxon>Methanobacteriota</taxon>
        <taxon>Stenosarchaea group</taxon>
        <taxon>Halobacteria</taxon>
        <taxon>Halobacteriales</taxon>
        <taxon>Haloarculaceae</taxon>
        <taxon>Haloarcula</taxon>
    </lineage>
</organism>
<feature type="transmembrane region" description="Helical" evidence="1">
    <location>
        <begin position="121"/>
        <end position="144"/>
    </location>
</feature>
<dbReference type="RefSeq" id="WP_162411761.1">
    <property type="nucleotide sequence ID" value="NZ_JAHQXE010000001.1"/>
</dbReference>
<feature type="transmembrane region" description="Helical" evidence="1">
    <location>
        <begin position="49"/>
        <end position="71"/>
    </location>
</feature>
<keyword evidence="3" id="KW-1185">Reference proteome</keyword>